<evidence type="ECO:0000313" key="2">
    <source>
        <dbReference type="Proteomes" id="UP000515806"/>
    </source>
</evidence>
<protein>
    <submittedName>
        <fullName evidence="1">DUF1015 domain-containing protein</fullName>
    </submittedName>
</protein>
<dbReference type="RefSeq" id="WP_187593920.1">
    <property type="nucleotide sequence ID" value="NZ_CP060723.1"/>
</dbReference>
<organism evidence="1 2">
    <name type="scientific">Pedobacter roseus</name>
    <dbReference type="NCBI Taxonomy" id="336820"/>
    <lineage>
        <taxon>Bacteria</taxon>
        <taxon>Pseudomonadati</taxon>
        <taxon>Bacteroidota</taxon>
        <taxon>Sphingobacteriia</taxon>
        <taxon>Sphingobacteriales</taxon>
        <taxon>Sphingobacteriaceae</taxon>
        <taxon>Pedobacter</taxon>
    </lineage>
</organism>
<evidence type="ECO:0000313" key="1">
    <source>
        <dbReference type="EMBL" id="QNN43441.1"/>
    </source>
</evidence>
<reference evidence="1 2" key="1">
    <citation type="submission" date="2020-08" db="EMBL/GenBank/DDBJ databases">
        <title>Genome sequence of Pedobacter roseus KACC 11594T.</title>
        <authorList>
            <person name="Hyun D.-W."/>
            <person name="Bae J.-W."/>
        </authorList>
    </citation>
    <scope>NUCLEOTIDE SEQUENCE [LARGE SCALE GENOMIC DNA]</scope>
    <source>
        <strain evidence="1 2">KACC 11594</strain>
    </source>
</reference>
<name>A0A7G9QJB6_9SPHI</name>
<dbReference type="Pfam" id="PF06245">
    <property type="entry name" value="DUF1015"/>
    <property type="match status" value="1"/>
</dbReference>
<dbReference type="PANTHER" id="PTHR36454">
    <property type="entry name" value="LMO2823 PROTEIN"/>
    <property type="match status" value="1"/>
</dbReference>
<dbReference type="KEGG" id="proe:H9L23_04890"/>
<dbReference type="PANTHER" id="PTHR36454:SF1">
    <property type="entry name" value="DUF1015 DOMAIN-CONTAINING PROTEIN"/>
    <property type="match status" value="1"/>
</dbReference>
<accession>A0A7G9QJB6</accession>
<gene>
    <name evidence="1" type="ORF">H9L23_04890</name>
</gene>
<dbReference type="EMBL" id="CP060723">
    <property type="protein sequence ID" value="QNN43441.1"/>
    <property type="molecule type" value="Genomic_DNA"/>
</dbReference>
<dbReference type="InterPro" id="IPR008323">
    <property type="entry name" value="UCP033563"/>
</dbReference>
<proteinExistence type="predicted"/>
<keyword evidence="2" id="KW-1185">Reference proteome</keyword>
<sequence length="373" mass="42328">MIKISPLKALQPGKEIFDLMISDQVNGKGHKNEQLSFEDLLHLFGCALDDRPAIYVYEFCGEFGKMRGIWAAIDLSQTPLNAIKRHEETVSSKVESLKIDRKNKELQKSPILLVHKKDKTLDALIDYVVRTRKPLASEWSQMEHFLYQVFEEDVIAKFTDEFMKLQAVYLADGHHRLEAACSLQKSTPQQISSLFVSADVISIGAFHRVVSGVDISEVLLMEKLKEYYDISKISNNNPYKPDQKNRLGFYFKDEWYQLDLNQASMALSVVPDTVILQDKILSAVLGINNPKEDERLVCYPDCKWSEFLSALNYNETSIGFSLFPMTADAFITAAENAEFLPPKSTWIEPKIPQGFMASSQVAITAKGEQVRVN</sequence>
<dbReference type="AlphaFoldDB" id="A0A7G9QJB6"/>
<dbReference type="Proteomes" id="UP000515806">
    <property type="component" value="Chromosome"/>
</dbReference>